<keyword evidence="3" id="KW-1185">Reference proteome</keyword>
<dbReference type="RefSeq" id="WP_256398481.1">
    <property type="nucleotide sequence ID" value="NZ_JANHJR010000001.1"/>
</dbReference>
<sequence length="81" mass="8556">MASALGSPTSLPRSTVLCIVDRDWGRATRPTATTGMVSGDFETDLSVSLMTAITPEDVENAGAKRLETVRPSSDFRQSAAP</sequence>
<dbReference type="Proteomes" id="UP001597034">
    <property type="component" value="Unassembled WGS sequence"/>
</dbReference>
<evidence type="ECO:0000313" key="3">
    <source>
        <dbReference type="Proteomes" id="UP001597034"/>
    </source>
</evidence>
<evidence type="ECO:0000256" key="1">
    <source>
        <dbReference type="SAM" id="MobiDB-lite"/>
    </source>
</evidence>
<evidence type="ECO:0000313" key="2">
    <source>
        <dbReference type="EMBL" id="MFD1645995.1"/>
    </source>
</evidence>
<proteinExistence type="predicted"/>
<accession>A0ABD6DKT0</accession>
<reference evidence="2 3" key="1">
    <citation type="journal article" date="2019" name="Int. J. Syst. Evol. Microbiol.">
        <title>The Global Catalogue of Microorganisms (GCM) 10K type strain sequencing project: providing services to taxonomists for standard genome sequencing and annotation.</title>
        <authorList>
            <consortium name="The Broad Institute Genomics Platform"/>
            <consortium name="The Broad Institute Genome Sequencing Center for Infectious Disease"/>
            <person name="Wu L."/>
            <person name="Ma J."/>
        </authorList>
    </citation>
    <scope>NUCLEOTIDE SEQUENCE [LARGE SCALE GENOMIC DNA]</scope>
    <source>
        <strain evidence="2 3">CGMCC 1.10390</strain>
    </source>
</reference>
<name>A0ABD6DKT0_9EURY</name>
<organism evidence="2 3">
    <name type="scientific">Haloarchaeobius litoreus</name>
    <dbReference type="NCBI Taxonomy" id="755306"/>
    <lineage>
        <taxon>Archaea</taxon>
        <taxon>Methanobacteriati</taxon>
        <taxon>Methanobacteriota</taxon>
        <taxon>Stenosarchaea group</taxon>
        <taxon>Halobacteria</taxon>
        <taxon>Halobacteriales</taxon>
        <taxon>Halorubellaceae</taxon>
        <taxon>Haloarchaeobius</taxon>
    </lineage>
</organism>
<gene>
    <name evidence="2" type="ORF">ACFSBL_09905</name>
</gene>
<protein>
    <submittedName>
        <fullName evidence="2">Uncharacterized protein</fullName>
    </submittedName>
</protein>
<dbReference type="AlphaFoldDB" id="A0ABD6DKT0"/>
<feature type="compositionally biased region" description="Polar residues" evidence="1">
    <location>
        <begin position="70"/>
        <end position="81"/>
    </location>
</feature>
<dbReference type="EMBL" id="JBHUDO010000002">
    <property type="protein sequence ID" value="MFD1645995.1"/>
    <property type="molecule type" value="Genomic_DNA"/>
</dbReference>
<feature type="region of interest" description="Disordered" evidence="1">
    <location>
        <begin position="59"/>
        <end position="81"/>
    </location>
</feature>
<comment type="caution">
    <text evidence="2">The sequence shown here is derived from an EMBL/GenBank/DDBJ whole genome shotgun (WGS) entry which is preliminary data.</text>
</comment>